<reference evidence="1 3" key="1">
    <citation type="submission" date="2015-01" db="EMBL/GenBank/DDBJ databases">
        <title>Deinococcus soli/N5/whole genome sequencing.</title>
        <authorList>
            <person name="Kim M.K."/>
            <person name="Srinivasan S."/>
            <person name="Lee J.-J."/>
        </authorList>
    </citation>
    <scope>NUCLEOTIDE SEQUENCE [LARGE SCALE GENOMIC DNA]</scope>
    <source>
        <strain evidence="1 3">N5</strain>
    </source>
</reference>
<proteinExistence type="predicted"/>
<protein>
    <submittedName>
        <fullName evidence="1">Uncharacterized protein</fullName>
    </submittedName>
</protein>
<dbReference type="KEGG" id="dch:SY84_03340"/>
<evidence type="ECO:0000313" key="2">
    <source>
        <dbReference type="EMBL" id="MDR6216659.1"/>
    </source>
</evidence>
<evidence type="ECO:0000313" key="3">
    <source>
        <dbReference type="Proteomes" id="UP000034024"/>
    </source>
</evidence>
<dbReference type="EMBL" id="CP011389">
    <property type="protein sequence ID" value="AKH16244.1"/>
    <property type="molecule type" value="Genomic_DNA"/>
</dbReference>
<sequence length="146" mass="16520">MPLRFLKRGEPDVQDVKTSRTERSRREDRFEQDLREALRGQKVEVLGPVVLRDVLAFTITPERPRGALEHLAQVKVDFALINPRTRVPFAGLILSSRAYGRDRRRPPTPTTEDAGAQRAIVTVLHLNPNLLPDAAAIHEALRPYLS</sequence>
<dbReference type="Proteomes" id="UP001185331">
    <property type="component" value="Unassembled WGS sequence"/>
</dbReference>
<gene>
    <name evidence="2" type="ORF">J2Y00_000208</name>
    <name evidence="1" type="ORF">SY84_03340</name>
</gene>
<reference evidence="2" key="2">
    <citation type="submission" date="2023-07" db="EMBL/GenBank/DDBJ databases">
        <title>Sorghum-associated microbial communities from plants grown in Nebraska, USA.</title>
        <authorList>
            <person name="Schachtman D."/>
        </authorList>
    </citation>
    <scope>NUCLEOTIDE SEQUENCE</scope>
    <source>
        <strain evidence="2">BE330</strain>
    </source>
</reference>
<dbReference type="Proteomes" id="UP000034024">
    <property type="component" value="Chromosome"/>
</dbReference>
<name>A0A0F7JLR3_9DEIO</name>
<dbReference type="PATRIC" id="fig|1309411.5.peg.694"/>
<dbReference type="EMBL" id="JAVDQK010000001">
    <property type="protein sequence ID" value="MDR6216659.1"/>
    <property type="molecule type" value="Genomic_DNA"/>
</dbReference>
<dbReference type="AlphaFoldDB" id="A0A0F7JLR3"/>
<organism evidence="1 3">
    <name type="scientific">Deinococcus soli</name>
    <name type="common">ex Cha et al. 2016</name>
    <dbReference type="NCBI Taxonomy" id="1309411"/>
    <lineage>
        <taxon>Bacteria</taxon>
        <taxon>Thermotogati</taxon>
        <taxon>Deinococcota</taxon>
        <taxon>Deinococci</taxon>
        <taxon>Deinococcales</taxon>
        <taxon>Deinococcaceae</taxon>
        <taxon>Deinococcus</taxon>
    </lineage>
</organism>
<evidence type="ECO:0000313" key="1">
    <source>
        <dbReference type="EMBL" id="AKH16244.1"/>
    </source>
</evidence>
<accession>A0A0F7JLR3</accession>
<dbReference type="RefSeq" id="WP_046842819.1">
    <property type="nucleotide sequence ID" value="NZ_BMHJ01000001.1"/>
</dbReference>
<dbReference type="OrthoDB" id="73351at2"/>
<keyword evidence="3" id="KW-1185">Reference proteome</keyword>